<feature type="compositionally biased region" description="Pro residues" evidence="1">
    <location>
        <begin position="110"/>
        <end position="121"/>
    </location>
</feature>
<dbReference type="InterPro" id="IPR036894">
    <property type="entry name" value="YbaB-like_sf"/>
</dbReference>
<dbReference type="Gene3D" id="3.30.1310.10">
    <property type="entry name" value="Nucleoid-associated protein YbaB-like domain"/>
    <property type="match status" value="1"/>
</dbReference>
<reference evidence="3" key="1">
    <citation type="journal article" date="2019" name="Int. J. Syst. Evol. Microbiol.">
        <title>The Global Catalogue of Microorganisms (GCM) 10K type strain sequencing project: providing services to taxonomists for standard genome sequencing and annotation.</title>
        <authorList>
            <consortium name="The Broad Institute Genomics Platform"/>
            <consortium name="The Broad Institute Genome Sequencing Center for Infectious Disease"/>
            <person name="Wu L."/>
            <person name="Ma J."/>
        </authorList>
    </citation>
    <scope>NUCLEOTIDE SEQUENCE [LARGE SCALE GENOMIC DNA]</scope>
    <source>
        <strain evidence="3">JCM 3296</strain>
    </source>
</reference>
<accession>A0ABQ2UDA6</accession>
<dbReference type="InterPro" id="IPR004401">
    <property type="entry name" value="YbaB/EbfC"/>
</dbReference>
<sequence>MTSPQDLVAQGAFLLEKAKRRREALHAAERQSVTETGEASSPDGLVRARVDAGGMLTSLFLAPGVHRLDPRELAALITSVTQQAAAGPRAAVRRTYTQLHNEGLVKQMPPLLPEPPAPPPARSRRPEPREEETDRPIMRDEAW</sequence>
<protein>
    <recommendedName>
        <fullName evidence="4">YbaB/EbfC DNA-binding family protein</fullName>
    </recommendedName>
</protein>
<feature type="region of interest" description="Disordered" evidence="1">
    <location>
        <begin position="24"/>
        <end position="44"/>
    </location>
</feature>
<dbReference type="EMBL" id="BMRE01000003">
    <property type="protein sequence ID" value="GGU24138.1"/>
    <property type="molecule type" value="Genomic_DNA"/>
</dbReference>
<feature type="compositionally biased region" description="Basic and acidic residues" evidence="1">
    <location>
        <begin position="124"/>
        <end position="143"/>
    </location>
</feature>
<dbReference type="Proteomes" id="UP000649573">
    <property type="component" value="Unassembled WGS sequence"/>
</dbReference>
<dbReference type="RefSeq" id="WP_189252877.1">
    <property type="nucleotide sequence ID" value="NZ_BMRE01000003.1"/>
</dbReference>
<evidence type="ECO:0008006" key="4">
    <source>
        <dbReference type="Google" id="ProtNLM"/>
    </source>
</evidence>
<evidence type="ECO:0000256" key="1">
    <source>
        <dbReference type="SAM" id="MobiDB-lite"/>
    </source>
</evidence>
<comment type="caution">
    <text evidence="2">The sequence shown here is derived from an EMBL/GenBank/DDBJ whole genome shotgun (WGS) entry which is preliminary data.</text>
</comment>
<dbReference type="SUPFAM" id="SSF82607">
    <property type="entry name" value="YbaB-like"/>
    <property type="match status" value="1"/>
</dbReference>
<name>A0ABQ2UDA6_9PSEU</name>
<organism evidence="2 3">
    <name type="scientific">Lentzea flava</name>
    <dbReference type="NCBI Taxonomy" id="103732"/>
    <lineage>
        <taxon>Bacteria</taxon>
        <taxon>Bacillati</taxon>
        <taxon>Actinomycetota</taxon>
        <taxon>Actinomycetes</taxon>
        <taxon>Pseudonocardiales</taxon>
        <taxon>Pseudonocardiaceae</taxon>
        <taxon>Lentzea</taxon>
    </lineage>
</organism>
<dbReference type="Pfam" id="PF02575">
    <property type="entry name" value="YbaB_DNA_bd"/>
    <property type="match status" value="1"/>
</dbReference>
<evidence type="ECO:0000313" key="3">
    <source>
        <dbReference type="Proteomes" id="UP000649573"/>
    </source>
</evidence>
<gene>
    <name evidence="2" type="ORF">GCM10010178_15440</name>
</gene>
<proteinExistence type="predicted"/>
<keyword evidence="3" id="KW-1185">Reference proteome</keyword>
<feature type="region of interest" description="Disordered" evidence="1">
    <location>
        <begin position="100"/>
        <end position="143"/>
    </location>
</feature>
<evidence type="ECO:0000313" key="2">
    <source>
        <dbReference type="EMBL" id="GGU24138.1"/>
    </source>
</evidence>